<geneLocation type="plasmid" evidence="3 4">
    <name>unnamed</name>
</geneLocation>
<evidence type="ECO:0000313" key="3">
    <source>
        <dbReference type="EMBL" id="WZB90377.1"/>
    </source>
</evidence>
<dbReference type="RefSeq" id="WP_353933275.1">
    <property type="nucleotide sequence ID" value="NZ_CP150887.1"/>
</dbReference>
<gene>
    <name evidence="3" type="ORF">WJM97_23280</name>
</gene>
<keyword evidence="4" id="KW-1185">Reference proteome</keyword>
<reference evidence="3 4" key="1">
    <citation type="submission" date="2024-04" db="EMBL/GenBank/DDBJ databases">
        <title>Okeanomitos corallinicola gen. &amp; sp. nov. (Nostocales, Cyanobacteria), a new toxic marine heterocyst-forming cyanobacterium from a coral reef.</title>
        <authorList>
            <person name="Li H."/>
            <person name="Li R."/>
            <person name="Kang J."/>
            <person name="Hii K.S."/>
            <person name="Mohamed H.F."/>
            <person name="Xu X."/>
            <person name="Luo Z."/>
        </authorList>
    </citation>
    <scope>NUCLEOTIDE SEQUENCE [LARGE SCALE GENOMIC DNA]</scope>
    <source>
        <strain evidence="3 4">TIOX110</strain>
        <plasmid evidence="3 4">unnamed</plasmid>
    </source>
</reference>
<feature type="domain" description="CRISPR type III-associated protein" evidence="2">
    <location>
        <begin position="102"/>
        <end position="252"/>
    </location>
</feature>
<evidence type="ECO:0000259" key="2">
    <source>
        <dbReference type="Pfam" id="PF03787"/>
    </source>
</evidence>
<protein>
    <submittedName>
        <fullName evidence="3">RAMP superfamily CRISPR-associated protein</fullName>
    </submittedName>
</protein>
<keyword evidence="3" id="KW-0614">Plasmid</keyword>
<evidence type="ECO:0000313" key="4">
    <source>
        <dbReference type="Proteomes" id="UP001483337"/>
    </source>
</evidence>
<evidence type="ECO:0000256" key="1">
    <source>
        <dbReference type="ARBA" id="ARBA00023118"/>
    </source>
</evidence>
<name>A0ABZ2UY59_9CYAN</name>
<organism evidence="3 4">
    <name type="scientific">Okeanomitos corallinicola TIOX110</name>
    <dbReference type="NCBI Taxonomy" id="3133117"/>
    <lineage>
        <taxon>Bacteria</taxon>
        <taxon>Bacillati</taxon>
        <taxon>Cyanobacteriota</taxon>
        <taxon>Cyanophyceae</taxon>
        <taxon>Nostocales</taxon>
        <taxon>Aphanizomenonaceae</taxon>
        <taxon>Okeanomitos</taxon>
    </lineage>
</organism>
<accession>A0ABZ2UY59</accession>
<dbReference type="Pfam" id="PF03787">
    <property type="entry name" value="RAMPs"/>
    <property type="match status" value="1"/>
</dbReference>
<sequence length="598" mass="68551">MSDSDLVPLMYQAQIKDRGKIQYAGDPKPATEWVDEWLDGCPPNSNHQENNVNIRQAALQRKPQKRGNFTYKMPQLVTGDNTWEETYTINWRLVTNSGQDEDVIRPVIGAKGIPYYPGSSMKGAFLRACLQIAPDKVLDFCGGEVEEIKAGKKVKRTKPGSLRFHGGYPVDMSWGKERKRLVDVVHSQEKRQVMENVNSSANVQISLYKTKFKFGISSTKNDIDWQLVQQIWERALSQGIGSRTSAGYGRFKNIADHNQVVLSVNLRGQGLTSTLLTSDDRGNKIPEFRPNMFKAALRGHTLRLLAGVTDATTTQRLTKELWGGFPEGNGESGSIVGKFGVDFQAESIVFGEHKYSHNGRRTRPMSVYNLKSGSLDIFAVKSYSEQDREFLNLLIKFSLLLGGFGKSWRRIHHDLFYQSYFRNDDKPMIGCHWLFGKPSKSVDYCITAPRGELDNIQAFLASIPNTVRNCFNLPNQDNHVNNWREIWHPQKVQVWGRIAEDKNDSQAVEWFHRDNFIKKTELTGIIGKYSKVSRIWHRMYPLYVKIDGKLIHRKNERGNYQYVELLTIFTPDNLPKAREFLDFLNRRDNDFIKLWGGN</sequence>
<dbReference type="Proteomes" id="UP001483337">
    <property type="component" value="Plasmid unnamed"/>
</dbReference>
<dbReference type="EMBL" id="CP150887">
    <property type="protein sequence ID" value="WZB90377.1"/>
    <property type="molecule type" value="Genomic_DNA"/>
</dbReference>
<proteinExistence type="predicted"/>
<keyword evidence="1" id="KW-0051">Antiviral defense</keyword>
<dbReference type="InterPro" id="IPR005537">
    <property type="entry name" value="RAMP_III_fam"/>
</dbReference>